<accession>A0A0H2M6M0</accession>
<protein>
    <recommendedName>
        <fullName evidence="4">DUF3106 domain-containing protein</fullName>
    </recommendedName>
</protein>
<comment type="caution">
    <text evidence="2">The sequence shown here is derived from an EMBL/GenBank/DDBJ whole genome shotgun (WGS) entry which is preliminary data.</text>
</comment>
<dbReference type="InterPro" id="IPR021455">
    <property type="entry name" value="DUF3106"/>
</dbReference>
<sequence length="302" mass="31385">MRRPSASRTATPRPLRPPTSGAVIWAGALAVALFGLTLAGAQPRSEPLKSAGGAAQAATASASASASASKTAPATKPYWSELTAEQQQALRPLASHWHALNPGHKRKWLALSRNYANMSADDQTTLHSRMIEWAALSNQQRAQARLNFAEVKRVPADERKAKWEEYQALSAEEKRRLAERAPAKPRGAAIPVRPVPAQKLVTVPAVTPAGQHTPRIMLAPPATPLPATSPAAALMVASPPERVPSVVSTPSPSGMSDASAAAASQPIPAEAQVPMPSAAAQVSPPSSASNPAGRGAEQSSPP</sequence>
<gene>
    <name evidence="2" type="ORF">VPARA_09950</name>
</gene>
<evidence type="ECO:0000256" key="1">
    <source>
        <dbReference type="SAM" id="MobiDB-lite"/>
    </source>
</evidence>
<dbReference type="Pfam" id="PF11304">
    <property type="entry name" value="DUF3106"/>
    <property type="match status" value="1"/>
</dbReference>
<organism evidence="2 3">
    <name type="scientific">Variovorax paradoxus</name>
    <dbReference type="NCBI Taxonomy" id="34073"/>
    <lineage>
        <taxon>Bacteria</taxon>
        <taxon>Pseudomonadati</taxon>
        <taxon>Pseudomonadota</taxon>
        <taxon>Betaproteobacteria</taxon>
        <taxon>Burkholderiales</taxon>
        <taxon>Comamonadaceae</taxon>
        <taxon>Variovorax</taxon>
    </lineage>
</organism>
<dbReference type="AlphaFoldDB" id="A0A0H2M6M0"/>
<dbReference type="Proteomes" id="UP000035170">
    <property type="component" value="Unassembled WGS sequence"/>
</dbReference>
<keyword evidence="3" id="KW-1185">Reference proteome</keyword>
<reference evidence="2 3" key="1">
    <citation type="submission" date="2015-03" db="EMBL/GenBank/DDBJ databases">
        <title>Genome sequence of Variovorax paradoxus TBEA6.</title>
        <authorList>
            <person name="Poehlein A."/>
            <person name="Schuldes J."/>
            <person name="Wuebbeler J.H."/>
            <person name="Hiessl S."/>
            <person name="Steinbuechel A."/>
            <person name="Daniel R."/>
        </authorList>
    </citation>
    <scope>NUCLEOTIDE SEQUENCE [LARGE SCALE GENOMIC DNA]</scope>
    <source>
        <strain evidence="2 3">TBEA6</strain>
    </source>
</reference>
<proteinExistence type="predicted"/>
<evidence type="ECO:0000313" key="3">
    <source>
        <dbReference type="Proteomes" id="UP000035170"/>
    </source>
</evidence>
<dbReference type="RefSeq" id="WP_047783531.1">
    <property type="nucleotide sequence ID" value="NZ_JZWI01000005.1"/>
</dbReference>
<dbReference type="EMBL" id="JZWI01000005">
    <property type="protein sequence ID" value="KLN57983.1"/>
    <property type="molecule type" value="Genomic_DNA"/>
</dbReference>
<evidence type="ECO:0000313" key="2">
    <source>
        <dbReference type="EMBL" id="KLN57983.1"/>
    </source>
</evidence>
<name>A0A0H2M6M0_VARPD</name>
<evidence type="ECO:0008006" key="4">
    <source>
        <dbReference type="Google" id="ProtNLM"/>
    </source>
</evidence>
<feature type="compositionally biased region" description="Low complexity" evidence="1">
    <location>
        <begin position="240"/>
        <end position="292"/>
    </location>
</feature>
<feature type="region of interest" description="Disordered" evidence="1">
    <location>
        <begin position="240"/>
        <end position="302"/>
    </location>
</feature>
<dbReference type="PATRIC" id="fig|34073.19.peg.1010"/>